<dbReference type="OrthoDB" id="2157603at2759"/>
<evidence type="ECO:0000313" key="3">
    <source>
        <dbReference type="EMBL" id="VFT80702.1"/>
    </source>
</evidence>
<accession>A0A485KFD8</accession>
<dbReference type="AlphaFoldDB" id="A0A485KFD8"/>
<gene>
    <name evidence="3" type="primary">Aste57867_3539</name>
    <name evidence="2" type="ORF">As57867_003528</name>
    <name evidence="3" type="ORF">ASTE57867_3539</name>
</gene>
<sequence>MKPSTILAVMLAVFGLVEFVWASCGSCSNCYYAPTSACFSGWTADQCAQVAQYTWCGSNGAPQPNNGPPPPSSGSCGSCNNCYYAPTSACFAGWTAAQCAQVPQYTWCGSNGVPRTFTPWPVPNSPSTFVPSPSGNFYVSWNWFNSNTLDCDGRLSPSTLNSGFYVGGENIPADCGKTATFTYNGHTVTATYAWKTGGGLNYHELSPQAFAKLLGSSANAANFGSAPQFQAAINDPGHVTAQCAGSC</sequence>
<reference evidence="2" key="2">
    <citation type="submission" date="2019-06" db="EMBL/GenBank/DDBJ databases">
        <title>Genomics analysis of Aphanomyces spp. identifies a new class of oomycete effector associated with host adaptation.</title>
        <authorList>
            <person name="Gaulin E."/>
        </authorList>
    </citation>
    <scope>NUCLEOTIDE SEQUENCE</scope>
    <source>
        <strain evidence="2">CBS 578.67</strain>
    </source>
</reference>
<keyword evidence="1" id="KW-0732">Signal</keyword>
<dbReference type="EMBL" id="CAADRA010000626">
    <property type="protein sequence ID" value="VFT80702.1"/>
    <property type="molecule type" value="Genomic_DNA"/>
</dbReference>
<reference evidence="3 4" key="1">
    <citation type="submission" date="2019-03" db="EMBL/GenBank/DDBJ databases">
        <authorList>
            <person name="Gaulin E."/>
            <person name="Dumas B."/>
        </authorList>
    </citation>
    <scope>NUCLEOTIDE SEQUENCE [LARGE SCALE GENOMIC DNA]</scope>
    <source>
        <strain evidence="3">CBS 568.67</strain>
    </source>
</reference>
<name>A0A485KFD8_9STRA</name>
<proteinExistence type="predicted"/>
<evidence type="ECO:0000256" key="1">
    <source>
        <dbReference type="SAM" id="SignalP"/>
    </source>
</evidence>
<keyword evidence="4" id="KW-1185">Reference proteome</keyword>
<dbReference type="Proteomes" id="UP000332933">
    <property type="component" value="Unassembled WGS sequence"/>
</dbReference>
<feature type="signal peptide" evidence="1">
    <location>
        <begin position="1"/>
        <end position="22"/>
    </location>
</feature>
<dbReference type="EMBL" id="VJMH01000626">
    <property type="protein sequence ID" value="KAF0715158.1"/>
    <property type="molecule type" value="Genomic_DNA"/>
</dbReference>
<feature type="chain" id="PRO_5036116022" evidence="1">
    <location>
        <begin position="23"/>
        <end position="247"/>
    </location>
</feature>
<protein>
    <submittedName>
        <fullName evidence="3">Aste57867_3539 protein</fullName>
    </submittedName>
</protein>
<evidence type="ECO:0000313" key="2">
    <source>
        <dbReference type="EMBL" id="KAF0715158.1"/>
    </source>
</evidence>
<organism evidence="3 4">
    <name type="scientific">Aphanomyces stellatus</name>
    <dbReference type="NCBI Taxonomy" id="120398"/>
    <lineage>
        <taxon>Eukaryota</taxon>
        <taxon>Sar</taxon>
        <taxon>Stramenopiles</taxon>
        <taxon>Oomycota</taxon>
        <taxon>Saprolegniomycetes</taxon>
        <taxon>Saprolegniales</taxon>
        <taxon>Verrucalvaceae</taxon>
        <taxon>Aphanomyces</taxon>
    </lineage>
</organism>
<evidence type="ECO:0000313" key="4">
    <source>
        <dbReference type="Proteomes" id="UP000332933"/>
    </source>
</evidence>